<keyword evidence="3" id="KW-1003">Cell membrane</keyword>
<reference evidence="9 10" key="1">
    <citation type="journal article" date="2014" name="Int. J. Syst. Evol. Microbiol.">
        <title>Complete genome sequence of Corynebacterium casei LMG S-19264T (=DSM 44701T), isolated from a smear-ripened cheese.</title>
        <authorList>
            <consortium name="US DOE Joint Genome Institute (JGI-PGF)"/>
            <person name="Walter F."/>
            <person name="Albersmeier A."/>
            <person name="Kalinowski J."/>
            <person name="Ruckert C."/>
        </authorList>
    </citation>
    <scope>NUCLEOTIDE SEQUENCE [LARGE SCALE GENOMIC DNA]</scope>
    <source>
        <strain evidence="9 10">CGMCC 1.15286</strain>
    </source>
</reference>
<evidence type="ECO:0000256" key="1">
    <source>
        <dbReference type="ARBA" id="ARBA00004651"/>
    </source>
</evidence>
<dbReference type="InterPro" id="IPR051447">
    <property type="entry name" value="Lipoprotein-release_system"/>
</dbReference>
<evidence type="ECO:0000256" key="6">
    <source>
        <dbReference type="ARBA" id="ARBA00023136"/>
    </source>
</evidence>
<feature type="transmembrane region" description="Helical" evidence="7">
    <location>
        <begin position="758"/>
        <end position="781"/>
    </location>
</feature>
<keyword evidence="5 7" id="KW-1133">Transmembrane helix</keyword>
<dbReference type="RefSeq" id="WP_188891002.1">
    <property type="nucleotide sequence ID" value="NZ_BMHY01000008.1"/>
</dbReference>
<keyword evidence="6 7" id="KW-0472">Membrane</keyword>
<keyword evidence="10" id="KW-1185">Reference proteome</keyword>
<evidence type="ECO:0000256" key="7">
    <source>
        <dbReference type="SAM" id="Phobius"/>
    </source>
</evidence>
<evidence type="ECO:0000256" key="5">
    <source>
        <dbReference type="ARBA" id="ARBA00022989"/>
    </source>
</evidence>
<feature type="transmembrane region" description="Helical" evidence="7">
    <location>
        <begin position="716"/>
        <end position="738"/>
    </location>
</feature>
<sequence length="798" mass="85970">MRAIWALCRASLFRKKLQNGLIALLILLAALLLGTSATVLSNTDNLFNDVHKRTNGAHQILTITKGLHDPQQLYQWWNEQEGAAASAPVPFRYLSGVSYKGEELPNLYVMMMDTPAQSPSVDRLLFADGTGENAPKAGTAWIPTSLAYTQGIKPGDILSFKTGTGVFELQVSAVVIDLPFGAPFSTTSRIWMNHNDYMQNMEGQKGSDSYMLGLRFQDYERQGEYWAGFEQHFGIPYLEGKVEFEEITAFYLILNRIIGFVMIGLGIVMMFIALFTIGFTISDAILSNYRTIGILKSTGLSSARIVGAYALEYALLATAAIIPGLVISRFASALILNNSLSVLKTSDSNALALQEGEWLAIAAGMFLLLLVIGCVMSFSQKIKSVQPAQAIRYGMSEAQSGRMARRLGTSSGMTFGRWPIKAVIAFKHIVKNGKSSTLVVALAAVTTAVLVFSCVLLNSIVSIKQTAAQWGYDSSDISVSFYNKEAYSSEDFEALVKGDERVKDAGWLTLLNGVLPLEKGSQGSASISLSVLDGSYDNLGFTVLKGSNPVLKNEMAIGINVASRLGKEVGDTMEIYIDGRKHTMLVSGIYQAIANMSNSARIMADALNMSGVTGNHDADVAFINLHDSRIADQYVAELNGKYPQSVTAATQQTLLDSEFKEATGVLIVPLGLLALLFVGVTFMIIYSVCRISVWKESGTYGIYKSLGMTNASIRGAITLGVAVLTLIGAGLGIAIGIFGLPGLLKSLLLDYGIAKLPLILPPFGIAVASVISAAAASFGAWHASRWLARTSPRILIIE</sequence>
<gene>
    <name evidence="9" type="ORF">GCM10010918_40550</name>
</gene>
<evidence type="ECO:0000313" key="10">
    <source>
        <dbReference type="Proteomes" id="UP000600247"/>
    </source>
</evidence>
<comment type="subcellular location">
    <subcellularLocation>
        <location evidence="1">Cell membrane</location>
        <topology evidence="1">Multi-pass membrane protein</topology>
    </subcellularLocation>
</comment>
<organism evidence="9 10">
    <name type="scientific">Paenibacillus radicis</name>
    <name type="common">ex Gao et al. 2016</name>
    <dbReference type="NCBI Taxonomy" id="1737354"/>
    <lineage>
        <taxon>Bacteria</taxon>
        <taxon>Bacillati</taxon>
        <taxon>Bacillota</taxon>
        <taxon>Bacilli</taxon>
        <taxon>Bacillales</taxon>
        <taxon>Paenibacillaceae</taxon>
        <taxon>Paenibacillus</taxon>
    </lineage>
</organism>
<evidence type="ECO:0000256" key="2">
    <source>
        <dbReference type="ARBA" id="ARBA00005236"/>
    </source>
</evidence>
<accession>A0A917HHJ9</accession>
<keyword evidence="4 7" id="KW-0812">Transmembrane</keyword>
<proteinExistence type="inferred from homology"/>
<dbReference type="AlphaFoldDB" id="A0A917HHJ9"/>
<dbReference type="PANTHER" id="PTHR30489">
    <property type="entry name" value="LIPOPROTEIN-RELEASING SYSTEM TRANSMEMBRANE PROTEIN LOLE"/>
    <property type="match status" value="1"/>
</dbReference>
<dbReference type="GO" id="GO:0098797">
    <property type="term" value="C:plasma membrane protein complex"/>
    <property type="evidence" value="ECO:0007669"/>
    <property type="project" value="TreeGrafter"/>
</dbReference>
<evidence type="ECO:0000256" key="4">
    <source>
        <dbReference type="ARBA" id="ARBA00022692"/>
    </source>
</evidence>
<dbReference type="Proteomes" id="UP000600247">
    <property type="component" value="Unassembled WGS sequence"/>
</dbReference>
<dbReference type="PANTHER" id="PTHR30489:SF0">
    <property type="entry name" value="LIPOPROTEIN-RELEASING SYSTEM TRANSMEMBRANE PROTEIN LOLE"/>
    <property type="match status" value="1"/>
</dbReference>
<dbReference type="GO" id="GO:0044874">
    <property type="term" value="P:lipoprotein localization to outer membrane"/>
    <property type="evidence" value="ECO:0007669"/>
    <property type="project" value="TreeGrafter"/>
</dbReference>
<feature type="transmembrane region" description="Helical" evidence="7">
    <location>
        <begin position="666"/>
        <end position="689"/>
    </location>
</feature>
<feature type="transmembrane region" description="Helical" evidence="7">
    <location>
        <begin position="437"/>
        <end position="461"/>
    </location>
</feature>
<evidence type="ECO:0000256" key="3">
    <source>
        <dbReference type="ARBA" id="ARBA00022475"/>
    </source>
</evidence>
<feature type="transmembrane region" description="Helical" evidence="7">
    <location>
        <begin position="313"/>
        <end position="336"/>
    </location>
</feature>
<comment type="similarity">
    <text evidence="2">Belongs to the ABC-4 integral membrane protein family. LolC/E subfamily.</text>
</comment>
<dbReference type="InterPro" id="IPR003838">
    <property type="entry name" value="ABC3_permease_C"/>
</dbReference>
<feature type="domain" description="ABC3 transporter permease C-terminal" evidence="8">
    <location>
        <begin position="265"/>
        <end position="381"/>
    </location>
</feature>
<name>A0A917HHJ9_9BACL</name>
<comment type="caution">
    <text evidence="9">The sequence shown here is derived from an EMBL/GenBank/DDBJ whole genome shotgun (WGS) entry which is preliminary data.</text>
</comment>
<evidence type="ECO:0000313" key="9">
    <source>
        <dbReference type="EMBL" id="GGG79392.1"/>
    </source>
</evidence>
<dbReference type="EMBL" id="BMHY01000008">
    <property type="protein sequence ID" value="GGG79392.1"/>
    <property type="molecule type" value="Genomic_DNA"/>
</dbReference>
<dbReference type="Pfam" id="PF02687">
    <property type="entry name" value="FtsX"/>
    <property type="match status" value="2"/>
</dbReference>
<feature type="transmembrane region" description="Helical" evidence="7">
    <location>
        <begin position="257"/>
        <end position="281"/>
    </location>
</feature>
<protein>
    <recommendedName>
        <fullName evidence="8">ABC3 transporter permease C-terminal domain-containing protein</fullName>
    </recommendedName>
</protein>
<feature type="domain" description="ABC3 transporter permease C-terminal" evidence="8">
    <location>
        <begin position="672"/>
        <end position="792"/>
    </location>
</feature>
<feature type="transmembrane region" description="Helical" evidence="7">
    <location>
        <begin position="356"/>
        <end position="378"/>
    </location>
</feature>
<evidence type="ECO:0000259" key="8">
    <source>
        <dbReference type="Pfam" id="PF02687"/>
    </source>
</evidence>